<dbReference type="Proteomes" id="UP001595935">
    <property type="component" value="Unassembled WGS sequence"/>
</dbReference>
<accession>A0ABV9P9T6</accession>
<dbReference type="InterPro" id="IPR007492">
    <property type="entry name" value="LytTR_DNA-bd_dom"/>
</dbReference>
<protein>
    <submittedName>
        <fullName evidence="3">LytR/AlgR family response regulator transcription factor</fullName>
    </submittedName>
</protein>
<keyword evidence="1" id="KW-0472">Membrane</keyword>
<feature type="domain" description="HTH LytTR-type" evidence="2">
    <location>
        <begin position="185"/>
        <end position="294"/>
    </location>
</feature>
<feature type="transmembrane region" description="Helical" evidence="1">
    <location>
        <begin position="55"/>
        <end position="76"/>
    </location>
</feature>
<dbReference type="Pfam" id="PF04397">
    <property type="entry name" value="LytTR"/>
    <property type="match status" value="1"/>
</dbReference>
<reference evidence="4" key="1">
    <citation type="journal article" date="2019" name="Int. J. Syst. Evol. Microbiol.">
        <title>The Global Catalogue of Microorganisms (GCM) 10K type strain sequencing project: providing services to taxonomists for standard genome sequencing and annotation.</title>
        <authorList>
            <consortium name="The Broad Institute Genomics Platform"/>
            <consortium name="The Broad Institute Genome Sequencing Center for Infectious Disease"/>
            <person name="Wu L."/>
            <person name="Ma J."/>
        </authorList>
    </citation>
    <scope>NUCLEOTIDE SEQUENCE [LARGE SCALE GENOMIC DNA]</scope>
    <source>
        <strain evidence="4">WYCCWR 13023</strain>
    </source>
</reference>
<gene>
    <name evidence="3" type="ORF">ACFO5S_02805</name>
</gene>
<comment type="caution">
    <text evidence="3">The sequence shown here is derived from an EMBL/GenBank/DDBJ whole genome shotgun (WGS) entry which is preliminary data.</text>
</comment>
<evidence type="ECO:0000313" key="3">
    <source>
        <dbReference type="EMBL" id="MFC4746356.1"/>
    </source>
</evidence>
<name>A0ABV9P9T6_9FLAO</name>
<feature type="transmembrane region" description="Helical" evidence="1">
    <location>
        <begin position="138"/>
        <end position="155"/>
    </location>
</feature>
<keyword evidence="4" id="KW-1185">Reference proteome</keyword>
<feature type="transmembrane region" description="Helical" evidence="1">
    <location>
        <begin position="97"/>
        <end position="118"/>
    </location>
</feature>
<keyword evidence="1" id="KW-0812">Transmembrane</keyword>
<dbReference type="EMBL" id="JBHSGV010000001">
    <property type="protein sequence ID" value="MFC4746356.1"/>
    <property type="molecule type" value="Genomic_DNA"/>
</dbReference>
<dbReference type="PANTHER" id="PTHR37299">
    <property type="entry name" value="TRANSCRIPTIONAL REGULATOR-RELATED"/>
    <property type="match status" value="1"/>
</dbReference>
<dbReference type="SMART" id="SM00850">
    <property type="entry name" value="LytTR"/>
    <property type="match status" value="1"/>
</dbReference>
<evidence type="ECO:0000313" key="4">
    <source>
        <dbReference type="Proteomes" id="UP001595935"/>
    </source>
</evidence>
<dbReference type="PANTHER" id="PTHR37299:SF1">
    <property type="entry name" value="STAGE 0 SPORULATION PROTEIN A HOMOLOG"/>
    <property type="match status" value="1"/>
</dbReference>
<dbReference type="PROSITE" id="PS50930">
    <property type="entry name" value="HTH_LYTTR"/>
    <property type="match status" value="1"/>
</dbReference>
<dbReference type="InterPro" id="IPR046947">
    <property type="entry name" value="LytR-like"/>
</dbReference>
<sequence>MKLYINNQHLIHTIEYPERYRAENLFKSALVVFVTLSVFLLLFTPFGVYEPEHKMNYFFICALHAFSPALILFVYFSILNYSRKLNTTENWNLLKEYIHIGTFLVLAGIASFLMRDLIYNNDGNWSLRYLWEEIRNCFVAGIFFYFFLRVVSFYFQSHKDSPFVLHFKPLKVEPEKKVIESVVFIQTQVKQDDFSLDTDSLLFVKAEGNYIVLTKMINGKIETELKRISLTQFENQISACSYFFRCHRAYLVNMFKVQKVTGNSQGYLLSFENTTEKVPVSRKQLDNFNSCYEQLRHKGLA</sequence>
<evidence type="ECO:0000256" key="1">
    <source>
        <dbReference type="SAM" id="Phobius"/>
    </source>
</evidence>
<dbReference type="RefSeq" id="WP_213254399.1">
    <property type="nucleotide sequence ID" value="NZ_JAGYWA010000001.1"/>
</dbReference>
<dbReference type="Gene3D" id="2.40.50.1020">
    <property type="entry name" value="LytTr DNA-binding domain"/>
    <property type="match status" value="1"/>
</dbReference>
<keyword evidence="1" id="KW-1133">Transmembrane helix</keyword>
<feature type="transmembrane region" description="Helical" evidence="1">
    <location>
        <begin position="29"/>
        <end position="49"/>
    </location>
</feature>
<proteinExistence type="predicted"/>
<evidence type="ECO:0000259" key="2">
    <source>
        <dbReference type="PROSITE" id="PS50930"/>
    </source>
</evidence>
<organism evidence="3 4">
    <name type="scientific">Flavobacterium branchiicola</name>
    <dbReference type="NCBI Taxonomy" id="1114875"/>
    <lineage>
        <taxon>Bacteria</taxon>
        <taxon>Pseudomonadati</taxon>
        <taxon>Bacteroidota</taxon>
        <taxon>Flavobacteriia</taxon>
        <taxon>Flavobacteriales</taxon>
        <taxon>Flavobacteriaceae</taxon>
        <taxon>Flavobacterium</taxon>
    </lineage>
</organism>